<dbReference type="Proteomes" id="UP001163387">
    <property type="component" value="Chromosome"/>
</dbReference>
<accession>A0ABN6T0A2</accession>
<evidence type="ECO:0000313" key="2">
    <source>
        <dbReference type="Proteomes" id="UP001163387"/>
    </source>
</evidence>
<organism evidence="1 2">
    <name type="scientific">Spiroplasma ixodetis</name>
    <dbReference type="NCBI Taxonomy" id="2141"/>
    <lineage>
        <taxon>Bacteria</taxon>
        <taxon>Bacillati</taxon>
        <taxon>Mycoplasmatota</taxon>
        <taxon>Mollicutes</taxon>
        <taxon>Entomoplasmatales</taxon>
        <taxon>Spiroplasmataceae</taxon>
        <taxon>Spiroplasma</taxon>
    </lineage>
</organism>
<protein>
    <submittedName>
        <fullName evidence="1">Uncharacterized protein</fullName>
    </submittedName>
</protein>
<keyword evidence="2" id="KW-1185">Reference proteome</keyword>
<gene>
    <name evidence="1" type="ORF">SHM_04000</name>
</gene>
<dbReference type="EMBL" id="AP026933">
    <property type="protein sequence ID" value="BDT02754.1"/>
    <property type="molecule type" value="Genomic_DNA"/>
</dbReference>
<evidence type="ECO:0000313" key="1">
    <source>
        <dbReference type="EMBL" id="BDT02754.1"/>
    </source>
</evidence>
<dbReference type="RefSeq" id="WP_252319474.1">
    <property type="nucleotide sequence ID" value="NZ_AP026933.1"/>
</dbReference>
<proteinExistence type="predicted"/>
<reference evidence="1 2" key="1">
    <citation type="journal article" date="2022" name="Front. Microbiol.">
        <title>Male-killing mechanisms vary between Spiroplasma species.</title>
        <authorList>
            <person name="Arai H."/>
            <person name="Inoue M."/>
            <person name="Kageyama D."/>
        </authorList>
    </citation>
    <scope>NUCLEOTIDE SEQUENCE [LARGE SCALE GENOMIC DNA]</scope>
    <source>
        <strain evidence="2">sHm</strain>
    </source>
</reference>
<name>A0ABN6T0A2_9MOLU</name>
<sequence>MTKIKIHILKIEKWNQNLGKEATLNDDDIKDINENENIEKINDDIIAKSPTFS</sequence>